<accession>K0SY18</accession>
<sequence length="179" mass="19820">ADERRRAFRGTLVTHLSHRVGPSFKPGPQVVEHPNGKGQSIDQEENCTAMPMNQEETCTAIRDQEENCTAMPMNHVKLSESPWRGVCRRGVSMVDAGRHTYRNARAAADVHRSTSTHVSCGSRPILSTSKASRTLDTALVHWNWRRASRTSVLHGHTDRTRSVGDRGGCTACSAARYPM</sequence>
<dbReference type="Proteomes" id="UP000266841">
    <property type="component" value="Unassembled WGS sequence"/>
</dbReference>
<evidence type="ECO:0000313" key="2">
    <source>
        <dbReference type="Proteomes" id="UP000266841"/>
    </source>
</evidence>
<proteinExistence type="predicted"/>
<reference evidence="1 2" key="1">
    <citation type="journal article" date="2012" name="Genome Biol.">
        <title>Genome and low-iron response of an oceanic diatom adapted to chronic iron limitation.</title>
        <authorList>
            <person name="Lommer M."/>
            <person name="Specht M."/>
            <person name="Roy A.S."/>
            <person name="Kraemer L."/>
            <person name="Andreson R."/>
            <person name="Gutowska M.A."/>
            <person name="Wolf J."/>
            <person name="Bergner S.V."/>
            <person name="Schilhabel M.B."/>
            <person name="Klostermeier U.C."/>
            <person name="Beiko R.G."/>
            <person name="Rosenstiel P."/>
            <person name="Hippler M."/>
            <person name="Laroche J."/>
        </authorList>
    </citation>
    <scope>NUCLEOTIDE SEQUENCE [LARGE SCALE GENOMIC DNA]</scope>
    <source>
        <strain evidence="1 2">CCMP1005</strain>
    </source>
</reference>
<organism evidence="1 2">
    <name type="scientific">Thalassiosira oceanica</name>
    <name type="common">Marine diatom</name>
    <dbReference type="NCBI Taxonomy" id="159749"/>
    <lineage>
        <taxon>Eukaryota</taxon>
        <taxon>Sar</taxon>
        <taxon>Stramenopiles</taxon>
        <taxon>Ochrophyta</taxon>
        <taxon>Bacillariophyta</taxon>
        <taxon>Coscinodiscophyceae</taxon>
        <taxon>Thalassiosirophycidae</taxon>
        <taxon>Thalassiosirales</taxon>
        <taxon>Thalassiosiraceae</taxon>
        <taxon>Thalassiosira</taxon>
    </lineage>
</organism>
<name>K0SY18_THAOC</name>
<protein>
    <submittedName>
        <fullName evidence="1">Uncharacterized protein</fullName>
    </submittedName>
</protein>
<dbReference type="EMBL" id="AGNL01009440">
    <property type="protein sequence ID" value="EJK69869.1"/>
    <property type="molecule type" value="Genomic_DNA"/>
</dbReference>
<comment type="caution">
    <text evidence="1">The sequence shown here is derived from an EMBL/GenBank/DDBJ whole genome shotgun (WGS) entry which is preliminary data.</text>
</comment>
<gene>
    <name evidence="1" type="ORF">THAOC_08833</name>
</gene>
<dbReference type="AlphaFoldDB" id="K0SY18"/>
<evidence type="ECO:0000313" key="1">
    <source>
        <dbReference type="EMBL" id="EJK69869.1"/>
    </source>
</evidence>
<keyword evidence="2" id="KW-1185">Reference proteome</keyword>
<feature type="non-terminal residue" evidence="1">
    <location>
        <position position="1"/>
    </location>
</feature>